<feature type="domain" description="WHEP-TRS" evidence="11">
    <location>
        <begin position="1092"/>
        <end position="1148"/>
    </location>
</feature>
<dbReference type="InterPro" id="IPR036282">
    <property type="entry name" value="Glutathione-S-Trfase_C_sf"/>
</dbReference>
<feature type="compositionally biased region" description="Low complexity" evidence="8">
    <location>
        <begin position="925"/>
        <end position="943"/>
    </location>
</feature>
<dbReference type="InterPro" id="IPR011035">
    <property type="entry name" value="Ribosomal_bL25/Gln-tRNA_synth"/>
</dbReference>
<feature type="domain" description="WHEP-TRS" evidence="11">
    <location>
        <begin position="798"/>
        <end position="854"/>
    </location>
</feature>
<dbReference type="FunFam" id="3.30.930.10:FF:000007">
    <property type="entry name" value="Bifunctional glutamate/proline--tRNA ligase"/>
    <property type="match status" value="1"/>
</dbReference>
<dbReference type="GO" id="GO:0005524">
    <property type="term" value="F:ATP binding"/>
    <property type="evidence" value="ECO:0007669"/>
    <property type="project" value="UniProtKB-KW"/>
</dbReference>
<dbReference type="PROSITE" id="PS50405">
    <property type="entry name" value="GST_CTER"/>
    <property type="match status" value="1"/>
</dbReference>
<dbReference type="PROSITE" id="PS51185">
    <property type="entry name" value="WHEP_TRS_2"/>
    <property type="match status" value="5"/>
</dbReference>
<dbReference type="InterPro" id="IPR020058">
    <property type="entry name" value="Glu/Gln-tRNA-synth_Ib_cat-dom"/>
</dbReference>
<dbReference type="Gene3D" id="3.40.50.800">
    <property type="entry name" value="Anticodon-binding domain"/>
    <property type="match status" value="1"/>
</dbReference>
<dbReference type="Pfam" id="PF00587">
    <property type="entry name" value="tRNA-synt_2b"/>
    <property type="match status" value="1"/>
</dbReference>
<keyword evidence="7" id="KW-0030">Aminoacyl-tRNA synthetase</keyword>
<evidence type="ECO:0000313" key="12">
    <source>
        <dbReference type="EMBL" id="KAK7899180.1"/>
    </source>
</evidence>
<dbReference type="InterPro" id="IPR010987">
    <property type="entry name" value="Glutathione-S-Trfase_C-like"/>
</dbReference>
<feature type="region of interest" description="Disordered" evidence="8">
    <location>
        <begin position="989"/>
        <end position="1033"/>
    </location>
</feature>
<dbReference type="GO" id="GO:0017101">
    <property type="term" value="C:aminoacyl-tRNA synthetase multienzyme complex"/>
    <property type="evidence" value="ECO:0007669"/>
    <property type="project" value="TreeGrafter"/>
</dbReference>
<dbReference type="InterPro" id="IPR000924">
    <property type="entry name" value="Glu/Gln-tRNA-synth"/>
</dbReference>
<feature type="compositionally biased region" description="Polar residues" evidence="8">
    <location>
        <begin position="1015"/>
        <end position="1028"/>
    </location>
</feature>
<dbReference type="Pfam" id="PF03129">
    <property type="entry name" value="HGTP_anticodon"/>
    <property type="match status" value="1"/>
</dbReference>
<proteinExistence type="inferred from homology"/>
<dbReference type="InterPro" id="IPR006195">
    <property type="entry name" value="aa-tRNA-synth_II"/>
</dbReference>
<feature type="compositionally biased region" description="Basic and acidic residues" evidence="8">
    <location>
        <begin position="763"/>
        <end position="774"/>
    </location>
</feature>
<dbReference type="SUPFAM" id="SSF52954">
    <property type="entry name" value="Class II aaRS ABD-related"/>
    <property type="match status" value="1"/>
</dbReference>
<dbReference type="Gene3D" id="2.40.240.10">
    <property type="entry name" value="Ribosomal Protein L25, Chain P"/>
    <property type="match status" value="1"/>
</dbReference>
<feature type="compositionally biased region" description="Gly residues" evidence="8">
    <location>
        <begin position="1191"/>
        <end position="1200"/>
    </location>
</feature>
<dbReference type="SMART" id="SM00991">
    <property type="entry name" value="WHEP-TRS"/>
    <property type="match status" value="5"/>
</dbReference>
<evidence type="ECO:0000256" key="1">
    <source>
        <dbReference type="ARBA" id="ARBA00022553"/>
    </source>
</evidence>
<dbReference type="InterPro" id="IPR004154">
    <property type="entry name" value="Anticodon-bd"/>
</dbReference>
<feature type="compositionally biased region" description="Basic and acidic residues" evidence="8">
    <location>
        <begin position="1155"/>
        <end position="1167"/>
    </location>
</feature>
<feature type="domain" description="WHEP-TRS" evidence="11">
    <location>
        <begin position="1028"/>
        <end position="1084"/>
    </location>
</feature>
<feature type="domain" description="WHEP-TRS" evidence="11">
    <location>
        <begin position="941"/>
        <end position="997"/>
    </location>
</feature>
<dbReference type="InterPro" id="IPR049437">
    <property type="entry name" value="tRNA-synt_1c_C2"/>
</dbReference>
<evidence type="ECO:0000256" key="3">
    <source>
        <dbReference type="ARBA" id="ARBA00022741"/>
    </source>
</evidence>
<dbReference type="Pfam" id="PF00043">
    <property type="entry name" value="GST_C"/>
    <property type="match status" value="1"/>
</dbReference>
<dbReference type="InterPro" id="IPR045864">
    <property type="entry name" value="aa-tRNA-synth_II/BPL/LPL"/>
</dbReference>
<dbReference type="SUPFAM" id="SSF47616">
    <property type="entry name" value="GST C-terminal domain-like"/>
    <property type="match status" value="1"/>
</dbReference>
<dbReference type="CDD" id="cd00936">
    <property type="entry name" value="WEPRS_RNA"/>
    <property type="match status" value="5"/>
</dbReference>
<reference evidence="13" key="1">
    <citation type="submission" date="2024-04" db="EMBL/GenBank/DDBJ databases">
        <title>Salinicola lusitanus LLJ914,a marine bacterium isolated from the Okinawa Trough.</title>
        <authorList>
            <person name="Li J."/>
        </authorList>
    </citation>
    <scope>NUCLEOTIDE SEQUENCE [LARGE SCALE GENOMIC DNA]</scope>
</reference>
<dbReference type="Gene3D" id="1.20.1050.130">
    <property type="match status" value="1"/>
</dbReference>
<feature type="domain" description="GST C-terminal" evidence="9">
    <location>
        <begin position="96"/>
        <end position="246"/>
    </location>
</feature>
<feature type="region of interest" description="Disordered" evidence="8">
    <location>
        <begin position="763"/>
        <end position="795"/>
    </location>
</feature>
<feature type="region of interest" description="Disordered" evidence="8">
    <location>
        <begin position="920"/>
        <end position="949"/>
    </location>
</feature>
<dbReference type="PANTHER" id="PTHR43382">
    <property type="entry name" value="PROLYL-TRNA SYNTHETASE"/>
    <property type="match status" value="1"/>
</dbReference>
<dbReference type="PROSITE" id="PS50862">
    <property type="entry name" value="AA_TRNA_LIGASE_II"/>
    <property type="match status" value="1"/>
</dbReference>
<dbReference type="GO" id="GO:0004827">
    <property type="term" value="F:proline-tRNA ligase activity"/>
    <property type="evidence" value="ECO:0007669"/>
    <property type="project" value="InterPro"/>
</dbReference>
<evidence type="ECO:0000256" key="5">
    <source>
        <dbReference type="ARBA" id="ARBA00022884"/>
    </source>
</evidence>
<dbReference type="Pfam" id="PF00749">
    <property type="entry name" value="tRNA-synt_1c"/>
    <property type="match status" value="1"/>
</dbReference>
<feature type="region of interest" description="Disordered" evidence="8">
    <location>
        <begin position="1146"/>
        <end position="1206"/>
    </location>
</feature>
<dbReference type="SUPFAM" id="SSF55681">
    <property type="entry name" value="Class II aaRS and biotin synthetases"/>
    <property type="match status" value="1"/>
</dbReference>
<dbReference type="InterPro" id="IPR002314">
    <property type="entry name" value="aa-tRNA-synt_IIb"/>
</dbReference>
<dbReference type="GO" id="GO:0004818">
    <property type="term" value="F:glutamate-tRNA ligase activity"/>
    <property type="evidence" value="ECO:0007669"/>
    <property type="project" value="InterPro"/>
</dbReference>
<dbReference type="PROSITE" id="PS00178">
    <property type="entry name" value="AA_TRNA_LIGASE_I"/>
    <property type="match status" value="1"/>
</dbReference>
<dbReference type="GO" id="GO:0005737">
    <property type="term" value="C:cytoplasm"/>
    <property type="evidence" value="ECO:0007669"/>
    <property type="project" value="InterPro"/>
</dbReference>
<feature type="region of interest" description="Disordered" evidence="8">
    <location>
        <begin position="1073"/>
        <end position="1093"/>
    </location>
</feature>
<sequence length="1613" mass="179716">MQCAKSAQNEDRGSSLAVDFLDADALSPPRETESALSVGCVWRALIGPFADFSWPTSYKFWEIQHHSMALSLTINPNNPPLGALLAAEHVKGLFNCLWRKAKTQSFTSIQFNDVNSISRYLARVSPALGLYGTNMMEQTEVDHWLEFSARRVCGQSDLAAALGDLDKALSLRTFLVGHSLTLADLSVWAALKGHREWPSKGKAFTHVNRWFFFLNSQVPFSSVGNKYVSKKVPEARASSAEKKADVGKFVELPGAEMGNVVVRFPPEASGYLHIGHAKAALLNQHYQLTFKGKLIMRFDDTNPEKEKEDFEKVILEDVAMLQIKPDQFTYTSDHFPAIMRYAEMLLSEGKAYIDDTPPEQMKQEREQRIESKCRNNTLEQNLKMWAEMKAGTDFGQTCCMRAKMDMNSNNGCMRDPTLYRCKNTPHPRTGSTYKVYPTYDFACPIVDSVEGVTHALRTTEYHDRDDQYYWFINVLGIRKPYIWEYARLNLNNTVLSKRKLTWLLIKDMLMDVRGVLRRGMTVEGLKQFIAAQGGSRSVVNMEWDKIWAFNKKVIDPVAPRYTALSSSYVVPVSISEATEGKKEVAKHPKNADVGMKEVWYGPRVLVEGADAETFSEGDVVTFINWGNLIITKINKAADGKVVSMEARLNLENTDYKKTTKITWLAETNSAPLLPTVCVNYQPIITKAVLGKDDDFKDYINKNSKLEEKMLGDPCLKDLKKGDIIQLQRRGFYICDQPYEPVSPNSCKESPCVLFFIPDGHTKEMPTAGSKDKNKSQTPNNTSSTTKATSQSPAPVRASSSVLFTSIVAQGDAVRQLKTAKAPKEEVDKAVQQLLTLKAEFKQITGMEYKPGMTPPESTPAPPPAPVSTVSSTCPFTRVSEQGELVRKLKAEKAPKDQIDAAVKQLLALKAEFKKLTGQEYKPGMAPSAPAPSSTAPLSSPSSSGLYERVAQQGEVVRQLKAEKVPKDQIDAAVKQLLALKAEYKQATGEDYKPGAAPVQKTPAPVQKTPAPVQKSPAQVQSSPTSAPSATGLYEKVSEQGEVVRKLKTEKAPKDQVDAAVKQLLALKAEYKQQTGQEYKPATAPTQSTASPQAEELYVQVAQQGEVVRKLKSEKAPKEQVDEAVKTLLDYKNKYKALTGQEYKPMAAAGATGGENKSRKEKENKSEKQGAAGGGGGGKKGKGDKPSQGKETTGGAGGEGQGPKKQTRLGLEAKKEENLADWYSQVITKAEMIEYYDVSGCYVLRPWSFAIWEAIKDFFDREIKKLGVENCYFPMFVSQAALEKEKTHIEDFAPEVAWVTRSGKTELAEPIAVRPTSETVMYPAYAKWVQSHRDLPIKLNQWCNVVRWEFKHPQPFLRTREFLWQEGHTAFATKEEAAEEVLQILDLYAKVYEELMAIPVVKGRKTEKEKFAGGDYTTTVEAFISASGRAIQGATSHHLGQNFAKMFEIMFEDPKNPGEKQLAFQNSWGITTRTIGVMTMVHGDNMGLVLPPRVACLQVVVIPCGITASLPEQQKEALMAQCSKYMSRLLDAGVRVKSDLRDNYSPGWKFNHWELKGVPIRLEVGPKDLQQRQCVVVRRDTGEKLTVPDGEVEKRIPALWRRFKAAFSRRLQMT</sequence>
<dbReference type="GO" id="GO:0006424">
    <property type="term" value="P:glutamyl-tRNA aminoacylation"/>
    <property type="evidence" value="ECO:0007669"/>
    <property type="project" value="InterPro"/>
</dbReference>
<dbReference type="PROSITE" id="PS00762">
    <property type="entry name" value="WHEP_TRS_1"/>
    <property type="match status" value="4"/>
</dbReference>
<keyword evidence="3" id="KW-0547">Nucleotide-binding</keyword>
<name>A0AAW0NKV7_9GOBI</name>
<dbReference type="GO" id="GO:0003723">
    <property type="term" value="F:RNA binding"/>
    <property type="evidence" value="ECO:0007669"/>
    <property type="project" value="UniProtKB-KW"/>
</dbReference>
<evidence type="ECO:0000259" key="9">
    <source>
        <dbReference type="PROSITE" id="PS50405"/>
    </source>
</evidence>
<evidence type="ECO:0008006" key="14">
    <source>
        <dbReference type="Google" id="ProtNLM"/>
    </source>
</evidence>
<dbReference type="InterPro" id="IPR004046">
    <property type="entry name" value="GST_C"/>
</dbReference>
<protein>
    <recommendedName>
        <fullName evidence="14">Glutamyl-tRNA synthetase</fullName>
    </recommendedName>
</protein>
<keyword evidence="6" id="KW-0648">Protein biosynthesis</keyword>
<feature type="domain" description="WHEP-TRS" evidence="11">
    <location>
        <begin position="870"/>
        <end position="926"/>
    </location>
</feature>
<feature type="domain" description="Aminoacyl-transfer RNA synthetases class-II family profile" evidence="10">
    <location>
        <begin position="1239"/>
        <end position="1490"/>
    </location>
</feature>
<evidence type="ECO:0000256" key="7">
    <source>
        <dbReference type="ARBA" id="ARBA00023146"/>
    </source>
</evidence>
<dbReference type="InterPro" id="IPR014729">
    <property type="entry name" value="Rossmann-like_a/b/a_fold"/>
</dbReference>
<dbReference type="Pfam" id="PF03950">
    <property type="entry name" value="tRNA-synt_1c_C"/>
    <property type="match status" value="1"/>
</dbReference>
<dbReference type="PRINTS" id="PR00987">
    <property type="entry name" value="TRNASYNTHGLU"/>
</dbReference>
<dbReference type="SUPFAM" id="SSF47060">
    <property type="entry name" value="S15/NS1 RNA-binding domain"/>
    <property type="match status" value="5"/>
</dbReference>
<dbReference type="InterPro" id="IPR004526">
    <property type="entry name" value="Glu-tRNA-synth_arc/euk"/>
</dbReference>
<dbReference type="PANTHER" id="PTHR43382:SF2">
    <property type="entry name" value="BIFUNCTIONAL GLUTAMATE_PROLINE--TRNA LIGASE"/>
    <property type="match status" value="1"/>
</dbReference>
<dbReference type="HAMAP" id="MF_01571">
    <property type="entry name" value="Pro_tRNA_synth_type3"/>
    <property type="match status" value="1"/>
</dbReference>
<dbReference type="NCBIfam" id="TIGR00463">
    <property type="entry name" value="gltX_arch"/>
    <property type="match status" value="1"/>
</dbReference>
<evidence type="ECO:0000256" key="6">
    <source>
        <dbReference type="ARBA" id="ARBA00022917"/>
    </source>
</evidence>
<dbReference type="InterPro" id="IPR001412">
    <property type="entry name" value="aa-tRNA-synth_I_CS"/>
</dbReference>
<keyword evidence="1" id="KW-0597">Phosphoprotein</keyword>
<evidence type="ECO:0000313" key="13">
    <source>
        <dbReference type="Proteomes" id="UP001460270"/>
    </source>
</evidence>
<accession>A0AAW0NKV7</accession>
<evidence type="ECO:0000259" key="10">
    <source>
        <dbReference type="PROSITE" id="PS50862"/>
    </source>
</evidence>
<dbReference type="NCBIfam" id="TIGR00408">
    <property type="entry name" value="proS_fam_I"/>
    <property type="match status" value="1"/>
</dbReference>
<dbReference type="Gene3D" id="3.30.930.10">
    <property type="entry name" value="Bira Bifunctional Protein, Domain 2"/>
    <property type="match status" value="1"/>
</dbReference>
<dbReference type="FunFam" id="3.40.50.800:FF:000005">
    <property type="entry name" value="bifunctional glutamate/proline--tRNA ligase"/>
    <property type="match status" value="1"/>
</dbReference>
<dbReference type="Pfam" id="PF00458">
    <property type="entry name" value="WHEP-TRS"/>
    <property type="match status" value="5"/>
</dbReference>
<dbReference type="EMBL" id="JBBPFD010000014">
    <property type="protein sequence ID" value="KAK7899180.1"/>
    <property type="molecule type" value="Genomic_DNA"/>
</dbReference>
<evidence type="ECO:0000256" key="8">
    <source>
        <dbReference type="SAM" id="MobiDB-lite"/>
    </source>
</evidence>
<dbReference type="InterPro" id="IPR020059">
    <property type="entry name" value="Glu/Gln-tRNA-synth_Ib_codon-bd"/>
</dbReference>
<dbReference type="FunFam" id="1.10.287.10:FF:000006">
    <property type="entry name" value="Bifunctional glutamate/proline--tRNA ligase"/>
    <property type="match status" value="2"/>
</dbReference>
<keyword evidence="2" id="KW-0436">Ligase</keyword>
<dbReference type="Proteomes" id="UP001460270">
    <property type="component" value="Unassembled WGS sequence"/>
</dbReference>
<evidence type="ECO:0000256" key="4">
    <source>
        <dbReference type="ARBA" id="ARBA00022840"/>
    </source>
</evidence>
<dbReference type="CDD" id="cd00778">
    <property type="entry name" value="ProRS_core_arch_euk"/>
    <property type="match status" value="1"/>
</dbReference>
<dbReference type="CDD" id="cd10309">
    <property type="entry name" value="GST_C_GluProRS_N"/>
    <property type="match status" value="1"/>
</dbReference>
<dbReference type="InterPro" id="IPR036621">
    <property type="entry name" value="Anticodon-bd_dom_sf"/>
</dbReference>
<dbReference type="InterPro" id="IPR000738">
    <property type="entry name" value="WHEP-TRS_dom"/>
</dbReference>
<dbReference type="InterPro" id="IPR004499">
    <property type="entry name" value="Pro-tRNA-ligase_IIa_arc-type"/>
</dbReference>
<keyword evidence="5" id="KW-0694">RNA-binding</keyword>
<dbReference type="FunFam" id="1.10.287.10:FF:000004">
    <property type="entry name" value="bifunctional glutamate/proline--tRNA ligase"/>
    <property type="match status" value="3"/>
</dbReference>
<dbReference type="FunFam" id="3.40.50.620:FF:000070">
    <property type="entry name" value="Bifunctional glutamate/proline--tRNA ligase"/>
    <property type="match status" value="1"/>
</dbReference>
<dbReference type="SUPFAM" id="SSF50715">
    <property type="entry name" value="Ribosomal protein L25-like"/>
    <property type="match status" value="1"/>
</dbReference>
<dbReference type="InterPro" id="IPR009068">
    <property type="entry name" value="uS15_NS1_RNA-bd_sf"/>
</dbReference>
<dbReference type="Gene3D" id="3.40.50.620">
    <property type="entry name" value="HUPs"/>
    <property type="match status" value="1"/>
</dbReference>
<feature type="compositionally biased region" description="Polar residues" evidence="8">
    <location>
        <begin position="775"/>
        <end position="795"/>
    </location>
</feature>
<dbReference type="Pfam" id="PF20974">
    <property type="entry name" value="tRNA-synt_1c_C2"/>
    <property type="match status" value="1"/>
</dbReference>
<dbReference type="SUPFAM" id="SSF52374">
    <property type="entry name" value="Nucleotidylyl transferase"/>
    <property type="match status" value="1"/>
</dbReference>
<keyword evidence="13" id="KW-1185">Reference proteome</keyword>
<gene>
    <name evidence="12" type="ORF">WMY93_020033</name>
</gene>
<comment type="caution">
    <text evidence="12">The sequence shown here is derived from an EMBL/GenBank/DDBJ whole genome shotgun (WGS) entry which is preliminary data.</text>
</comment>
<keyword evidence="4" id="KW-0067">ATP-binding</keyword>
<dbReference type="InterPro" id="IPR033721">
    <property type="entry name" value="ProRS_core_arch_euk"/>
</dbReference>
<dbReference type="GO" id="GO:0006433">
    <property type="term" value="P:prolyl-tRNA aminoacylation"/>
    <property type="evidence" value="ECO:0007669"/>
    <property type="project" value="InterPro"/>
</dbReference>
<dbReference type="Gene3D" id="1.10.287.10">
    <property type="entry name" value="S15/NS1, RNA-binding"/>
    <property type="match status" value="5"/>
</dbReference>
<evidence type="ECO:0000259" key="11">
    <source>
        <dbReference type="PROSITE" id="PS51185"/>
    </source>
</evidence>
<dbReference type="FunFam" id="2.40.240.10:FF:000005">
    <property type="entry name" value="Bifunctional glutamate/proline--tRNA ligase"/>
    <property type="match status" value="1"/>
</dbReference>
<organism evidence="12 13">
    <name type="scientific">Mugilogobius chulae</name>
    <name type="common">yellowstripe goby</name>
    <dbReference type="NCBI Taxonomy" id="88201"/>
    <lineage>
        <taxon>Eukaryota</taxon>
        <taxon>Metazoa</taxon>
        <taxon>Chordata</taxon>
        <taxon>Craniata</taxon>
        <taxon>Vertebrata</taxon>
        <taxon>Euteleostomi</taxon>
        <taxon>Actinopterygii</taxon>
        <taxon>Neopterygii</taxon>
        <taxon>Teleostei</taxon>
        <taxon>Neoteleostei</taxon>
        <taxon>Acanthomorphata</taxon>
        <taxon>Gobiaria</taxon>
        <taxon>Gobiiformes</taxon>
        <taxon>Gobioidei</taxon>
        <taxon>Gobiidae</taxon>
        <taxon>Gobionellinae</taxon>
        <taxon>Mugilogobius</taxon>
    </lineage>
</organism>
<dbReference type="InterPro" id="IPR020056">
    <property type="entry name" value="Rbsml_bL25/Gln-tRNA_synth_N"/>
</dbReference>
<evidence type="ECO:0000256" key="2">
    <source>
        <dbReference type="ARBA" id="ARBA00022598"/>
    </source>
</evidence>